<sequence>MFPLFALLLLASVSSHRVRDSEEARLSVASVTDQNVSAKAKKGQPCSCYEEQFRVLKEESTCCNEGLVCDVKSHTCKAALGKRCDWHLVGTECASSATYAASTECFAHRCCLKSGEHVLQHLDPATGNLTYHSRRDCCTGSMWLRMYNTRPKQMEAIFGDKPYWVCM</sequence>
<evidence type="ECO:0000256" key="1">
    <source>
        <dbReference type="SAM" id="SignalP"/>
    </source>
</evidence>
<accession>A0A812K2W0</accession>
<reference evidence="2" key="1">
    <citation type="submission" date="2021-02" db="EMBL/GenBank/DDBJ databases">
        <authorList>
            <person name="Dougan E. K."/>
            <person name="Rhodes N."/>
            <person name="Thang M."/>
            <person name="Chan C."/>
        </authorList>
    </citation>
    <scope>NUCLEOTIDE SEQUENCE</scope>
</reference>
<evidence type="ECO:0000313" key="3">
    <source>
        <dbReference type="Proteomes" id="UP000604046"/>
    </source>
</evidence>
<gene>
    <name evidence="2" type="ORF">SNAT2548_LOCUS8301</name>
</gene>
<comment type="caution">
    <text evidence="2">The sequence shown here is derived from an EMBL/GenBank/DDBJ whole genome shotgun (WGS) entry which is preliminary data.</text>
</comment>
<dbReference type="AlphaFoldDB" id="A0A812K2W0"/>
<organism evidence="2 3">
    <name type="scientific">Symbiodinium natans</name>
    <dbReference type="NCBI Taxonomy" id="878477"/>
    <lineage>
        <taxon>Eukaryota</taxon>
        <taxon>Sar</taxon>
        <taxon>Alveolata</taxon>
        <taxon>Dinophyceae</taxon>
        <taxon>Suessiales</taxon>
        <taxon>Symbiodiniaceae</taxon>
        <taxon>Symbiodinium</taxon>
    </lineage>
</organism>
<dbReference type="Proteomes" id="UP000604046">
    <property type="component" value="Unassembled WGS sequence"/>
</dbReference>
<feature type="chain" id="PRO_5032593460" evidence="1">
    <location>
        <begin position="16"/>
        <end position="167"/>
    </location>
</feature>
<evidence type="ECO:0000313" key="2">
    <source>
        <dbReference type="EMBL" id="CAE7222592.1"/>
    </source>
</evidence>
<protein>
    <submittedName>
        <fullName evidence="2">Uncharacterized protein</fullName>
    </submittedName>
</protein>
<keyword evidence="3" id="KW-1185">Reference proteome</keyword>
<dbReference type="EMBL" id="CAJNDS010000612">
    <property type="protein sequence ID" value="CAE7222592.1"/>
    <property type="molecule type" value="Genomic_DNA"/>
</dbReference>
<proteinExistence type="predicted"/>
<name>A0A812K2W0_9DINO</name>
<feature type="signal peptide" evidence="1">
    <location>
        <begin position="1"/>
        <end position="15"/>
    </location>
</feature>
<keyword evidence="1" id="KW-0732">Signal</keyword>